<dbReference type="GO" id="GO:0005829">
    <property type="term" value="C:cytosol"/>
    <property type="evidence" value="ECO:0007669"/>
    <property type="project" value="TreeGrafter"/>
</dbReference>
<evidence type="ECO:0000256" key="3">
    <source>
        <dbReference type="ARBA" id="ARBA00022605"/>
    </source>
</evidence>
<evidence type="ECO:0000256" key="1">
    <source>
        <dbReference type="ARBA" id="ARBA00004733"/>
    </source>
</evidence>
<keyword evidence="4 8" id="KW-0822">Tryptophan biosynthesis</keyword>
<evidence type="ECO:0000256" key="8">
    <source>
        <dbReference type="HAMAP-Rule" id="MF_00131"/>
    </source>
</evidence>
<dbReference type="UniPathway" id="UPA00035">
    <property type="reaction ID" value="UER00044"/>
</dbReference>
<evidence type="ECO:0000256" key="7">
    <source>
        <dbReference type="ARBA" id="ARBA00049047"/>
    </source>
</evidence>
<dbReference type="InterPro" id="IPR018204">
    <property type="entry name" value="Trp_synthase_alpha_AS"/>
</dbReference>
<evidence type="ECO:0000313" key="11">
    <source>
        <dbReference type="Proteomes" id="UP000029554"/>
    </source>
</evidence>
<comment type="pathway">
    <text evidence="1 8">Amino-acid biosynthesis; L-tryptophan biosynthesis; L-tryptophan from chorismate: step 5/5.</text>
</comment>
<keyword evidence="6 8" id="KW-0456">Lyase</keyword>
<reference evidence="10 11" key="1">
    <citation type="submission" date="2014-09" db="EMBL/GenBank/DDBJ databases">
        <title>Whole Genome Shotgun of Flavobacterium aquatile LMG 4008.</title>
        <authorList>
            <person name="Gale A.N."/>
            <person name="Pipes S.E."/>
            <person name="Newman J.D."/>
        </authorList>
    </citation>
    <scope>NUCLEOTIDE SEQUENCE [LARGE SCALE GENOMIC DNA]</scope>
    <source>
        <strain evidence="10 11">LMG 4008</strain>
    </source>
</reference>
<dbReference type="PANTHER" id="PTHR43406:SF1">
    <property type="entry name" value="TRYPTOPHAN SYNTHASE ALPHA CHAIN, CHLOROPLASTIC"/>
    <property type="match status" value="1"/>
</dbReference>
<sequence>MKNRIQNLFETKKEHILSLYFTAGFPNLNDTLTILKHLEESDVDMIEIGFPYSDPLADGPVIQESSGKAIENGMTLNLLFEQLQSLRNITQKPIVLMGYLNVVLQFGEKEFIEKCTEVGVDGIIIPDMPLHYYLSNFKELCELNQVSNVLLITPETSEERIKQLDGYSSGFIYLVSSNSITGSTNAITFQTDYYQRIQNMKLQNPHLIGFGVHDRKTFETVCEFGSGAIIGSAFIKHLNEKGTSKESIEGFVDGIRK</sequence>
<evidence type="ECO:0000256" key="9">
    <source>
        <dbReference type="RuleBase" id="RU003662"/>
    </source>
</evidence>
<dbReference type="PROSITE" id="PS00167">
    <property type="entry name" value="TRP_SYNTHASE_ALPHA"/>
    <property type="match status" value="1"/>
</dbReference>
<dbReference type="EC" id="4.2.1.20" evidence="8"/>
<accession>A0A095V249</accession>
<evidence type="ECO:0000256" key="6">
    <source>
        <dbReference type="ARBA" id="ARBA00023239"/>
    </source>
</evidence>
<proteinExistence type="inferred from homology"/>
<dbReference type="RefSeq" id="WP_035124827.1">
    <property type="nucleotide sequence ID" value="NZ_JRHH01000002.1"/>
</dbReference>
<comment type="catalytic activity">
    <reaction evidence="7 8">
        <text>(1S,2R)-1-C-(indol-3-yl)glycerol 3-phosphate + L-serine = D-glyceraldehyde 3-phosphate + L-tryptophan + H2O</text>
        <dbReference type="Rhea" id="RHEA:10532"/>
        <dbReference type="ChEBI" id="CHEBI:15377"/>
        <dbReference type="ChEBI" id="CHEBI:33384"/>
        <dbReference type="ChEBI" id="CHEBI:57912"/>
        <dbReference type="ChEBI" id="CHEBI:58866"/>
        <dbReference type="ChEBI" id="CHEBI:59776"/>
        <dbReference type="EC" id="4.2.1.20"/>
    </reaction>
</comment>
<dbReference type="AlphaFoldDB" id="A0A095V249"/>
<evidence type="ECO:0000313" key="10">
    <source>
        <dbReference type="EMBL" id="KGD68930.1"/>
    </source>
</evidence>
<dbReference type="CDD" id="cd04724">
    <property type="entry name" value="Tryptophan_synthase_alpha"/>
    <property type="match status" value="1"/>
</dbReference>
<comment type="function">
    <text evidence="8">The alpha subunit is responsible for the aldol cleavage of indoleglycerol phosphate to indole and glyceraldehyde 3-phosphate.</text>
</comment>
<dbReference type="Proteomes" id="UP000029554">
    <property type="component" value="Unassembled WGS sequence"/>
</dbReference>
<dbReference type="NCBIfam" id="TIGR00262">
    <property type="entry name" value="trpA"/>
    <property type="match status" value="1"/>
</dbReference>
<dbReference type="InterPro" id="IPR011060">
    <property type="entry name" value="RibuloseP-bd_barrel"/>
</dbReference>
<evidence type="ECO:0000256" key="2">
    <source>
        <dbReference type="ARBA" id="ARBA00011270"/>
    </source>
</evidence>
<dbReference type="HAMAP" id="MF_00131">
    <property type="entry name" value="Trp_synth_alpha"/>
    <property type="match status" value="1"/>
</dbReference>
<dbReference type="EMBL" id="JRHH01000002">
    <property type="protein sequence ID" value="KGD68930.1"/>
    <property type="molecule type" value="Genomic_DNA"/>
</dbReference>
<dbReference type="OrthoDB" id="9804578at2"/>
<comment type="similarity">
    <text evidence="8 9">Belongs to the TrpA family.</text>
</comment>
<dbReference type="InterPro" id="IPR002028">
    <property type="entry name" value="Trp_synthase_suA"/>
</dbReference>
<gene>
    <name evidence="8" type="primary">trpA</name>
    <name evidence="10" type="ORF">LG45_04630</name>
</gene>
<keyword evidence="3 8" id="KW-0028">Amino-acid biosynthesis</keyword>
<feature type="active site" description="Proton acceptor" evidence="8">
    <location>
        <position position="47"/>
    </location>
</feature>
<dbReference type="eggNOG" id="COG0159">
    <property type="taxonomic scope" value="Bacteria"/>
</dbReference>
<dbReference type="STRING" id="1453498.LG45_04630"/>
<dbReference type="Pfam" id="PF00290">
    <property type="entry name" value="Trp_syntA"/>
    <property type="match status" value="1"/>
</dbReference>
<keyword evidence="11" id="KW-1185">Reference proteome</keyword>
<evidence type="ECO:0000256" key="5">
    <source>
        <dbReference type="ARBA" id="ARBA00023141"/>
    </source>
</evidence>
<organism evidence="10 11">
    <name type="scientific">Flavobacterium aquatile LMG 4008 = ATCC 11947</name>
    <dbReference type="NCBI Taxonomy" id="1453498"/>
    <lineage>
        <taxon>Bacteria</taxon>
        <taxon>Pseudomonadati</taxon>
        <taxon>Bacteroidota</taxon>
        <taxon>Flavobacteriia</taxon>
        <taxon>Flavobacteriales</taxon>
        <taxon>Flavobacteriaceae</taxon>
        <taxon>Flavobacterium</taxon>
    </lineage>
</organism>
<dbReference type="InterPro" id="IPR013785">
    <property type="entry name" value="Aldolase_TIM"/>
</dbReference>
<comment type="subunit">
    <text evidence="2 8">Tetramer of two alpha and two beta chains.</text>
</comment>
<comment type="caution">
    <text evidence="10">The sequence shown here is derived from an EMBL/GenBank/DDBJ whole genome shotgun (WGS) entry which is preliminary data.</text>
</comment>
<dbReference type="SUPFAM" id="SSF51366">
    <property type="entry name" value="Ribulose-phoshate binding barrel"/>
    <property type="match status" value="1"/>
</dbReference>
<protein>
    <recommendedName>
        <fullName evidence="8">Tryptophan synthase alpha chain</fullName>
        <ecNumber evidence="8">4.2.1.20</ecNumber>
    </recommendedName>
</protein>
<dbReference type="GO" id="GO:0004834">
    <property type="term" value="F:tryptophan synthase activity"/>
    <property type="evidence" value="ECO:0007669"/>
    <property type="project" value="UniProtKB-UniRule"/>
</dbReference>
<feature type="active site" description="Proton acceptor" evidence="8">
    <location>
        <position position="58"/>
    </location>
</feature>
<dbReference type="PANTHER" id="PTHR43406">
    <property type="entry name" value="TRYPTOPHAN SYNTHASE, ALPHA CHAIN"/>
    <property type="match status" value="1"/>
</dbReference>
<evidence type="ECO:0000256" key="4">
    <source>
        <dbReference type="ARBA" id="ARBA00022822"/>
    </source>
</evidence>
<keyword evidence="5 8" id="KW-0057">Aromatic amino acid biosynthesis</keyword>
<dbReference type="Gene3D" id="3.20.20.70">
    <property type="entry name" value="Aldolase class I"/>
    <property type="match status" value="1"/>
</dbReference>
<name>A0A095V249_9FLAO</name>